<gene>
    <name evidence="13" type="ORF">ACFOSX_14565</name>
</gene>
<evidence type="ECO:0000256" key="2">
    <source>
        <dbReference type="ARBA" id="ARBA00022448"/>
    </source>
</evidence>
<organism evidence="13 14">
    <name type="scientific">Winogradskyella maritima</name>
    <dbReference type="NCBI Taxonomy" id="1517766"/>
    <lineage>
        <taxon>Bacteria</taxon>
        <taxon>Pseudomonadati</taxon>
        <taxon>Bacteroidota</taxon>
        <taxon>Flavobacteriia</taxon>
        <taxon>Flavobacteriales</taxon>
        <taxon>Flavobacteriaceae</taxon>
        <taxon>Winogradskyella</taxon>
    </lineage>
</organism>
<dbReference type="PROSITE" id="PS52016">
    <property type="entry name" value="TONB_DEPENDENT_REC_3"/>
    <property type="match status" value="1"/>
</dbReference>
<protein>
    <submittedName>
        <fullName evidence="13">SusC/RagA family TonB-linked outer membrane protein</fullName>
    </submittedName>
</protein>
<comment type="subcellular location">
    <subcellularLocation>
        <location evidence="1 8">Cell outer membrane</location>
        <topology evidence="1 8">Multi-pass membrane protein</topology>
    </subcellularLocation>
</comment>
<dbReference type="InterPro" id="IPR037066">
    <property type="entry name" value="Plug_dom_sf"/>
</dbReference>
<keyword evidence="7 8" id="KW-0998">Cell outer membrane</keyword>
<dbReference type="InterPro" id="IPR039426">
    <property type="entry name" value="TonB-dep_rcpt-like"/>
</dbReference>
<feature type="domain" description="TonB-dependent receptor-like beta-barrel" evidence="11">
    <location>
        <begin position="408"/>
        <end position="784"/>
    </location>
</feature>
<dbReference type="Pfam" id="PF00593">
    <property type="entry name" value="TonB_dep_Rec_b-barrel"/>
    <property type="match status" value="1"/>
</dbReference>
<dbReference type="InterPro" id="IPR008969">
    <property type="entry name" value="CarboxyPept-like_regulatory"/>
</dbReference>
<evidence type="ECO:0000259" key="11">
    <source>
        <dbReference type="Pfam" id="PF00593"/>
    </source>
</evidence>
<evidence type="ECO:0000256" key="3">
    <source>
        <dbReference type="ARBA" id="ARBA00022452"/>
    </source>
</evidence>
<dbReference type="SUPFAM" id="SSF56935">
    <property type="entry name" value="Porins"/>
    <property type="match status" value="1"/>
</dbReference>
<evidence type="ECO:0000256" key="9">
    <source>
        <dbReference type="RuleBase" id="RU003357"/>
    </source>
</evidence>
<feature type="signal peptide" evidence="10">
    <location>
        <begin position="1"/>
        <end position="22"/>
    </location>
</feature>
<evidence type="ECO:0000313" key="13">
    <source>
        <dbReference type="EMBL" id="MFC3878461.1"/>
    </source>
</evidence>
<dbReference type="NCBIfam" id="TIGR04056">
    <property type="entry name" value="OMP_RagA_SusC"/>
    <property type="match status" value="1"/>
</dbReference>
<evidence type="ECO:0000256" key="1">
    <source>
        <dbReference type="ARBA" id="ARBA00004571"/>
    </source>
</evidence>
<keyword evidence="14" id="KW-1185">Reference proteome</keyword>
<evidence type="ECO:0000313" key="14">
    <source>
        <dbReference type="Proteomes" id="UP001595812"/>
    </source>
</evidence>
<evidence type="ECO:0000256" key="4">
    <source>
        <dbReference type="ARBA" id="ARBA00022692"/>
    </source>
</evidence>
<reference evidence="14" key="1">
    <citation type="journal article" date="2019" name="Int. J. Syst. Evol. Microbiol.">
        <title>The Global Catalogue of Microorganisms (GCM) 10K type strain sequencing project: providing services to taxonomists for standard genome sequencing and annotation.</title>
        <authorList>
            <consortium name="The Broad Institute Genomics Platform"/>
            <consortium name="The Broad Institute Genome Sequencing Center for Infectious Disease"/>
            <person name="Wu L."/>
            <person name="Ma J."/>
        </authorList>
    </citation>
    <scope>NUCLEOTIDE SEQUENCE [LARGE SCALE GENOMIC DNA]</scope>
    <source>
        <strain evidence="14">CECT 8979</strain>
    </source>
</reference>
<dbReference type="Proteomes" id="UP001595812">
    <property type="component" value="Unassembled WGS sequence"/>
</dbReference>
<evidence type="ECO:0000256" key="10">
    <source>
        <dbReference type="SAM" id="SignalP"/>
    </source>
</evidence>
<comment type="similarity">
    <text evidence="8 9">Belongs to the TonB-dependent receptor family.</text>
</comment>
<dbReference type="RefSeq" id="WP_386102846.1">
    <property type="nucleotide sequence ID" value="NZ_JBHSAT010000023.1"/>
</dbReference>
<evidence type="ECO:0000256" key="7">
    <source>
        <dbReference type="ARBA" id="ARBA00023237"/>
    </source>
</evidence>
<proteinExistence type="inferred from homology"/>
<dbReference type="Gene3D" id="2.170.130.10">
    <property type="entry name" value="TonB-dependent receptor, plug domain"/>
    <property type="match status" value="1"/>
</dbReference>
<feature type="domain" description="TonB-dependent receptor plug" evidence="12">
    <location>
        <begin position="115"/>
        <end position="233"/>
    </location>
</feature>
<keyword evidence="3 8" id="KW-1134">Transmembrane beta strand</keyword>
<keyword evidence="5 9" id="KW-0798">TonB box</keyword>
<keyword evidence="6 8" id="KW-0472">Membrane</keyword>
<evidence type="ECO:0000256" key="6">
    <source>
        <dbReference type="ARBA" id="ARBA00023136"/>
    </source>
</evidence>
<dbReference type="InterPro" id="IPR023997">
    <property type="entry name" value="TonB-dep_OMP_SusC/RagA_CS"/>
</dbReference>
<dbReference type="Pfam" id="PF07715">
    <property type="entry name" value="Plug"/>
    <property type="match status" value="1"/>
</dbReference>
<dbReference type="InterPro" id="IPR023996">
    <property type="entry name" value="TonB-dep_OMP_SusC/RagA"/>
</dbReference>
<sequence>MKSNYNRLCTVVMVLFAQFVFAQNMTITGKVTDNDGLPLPGVNILIIGTTSGTQSDIDGNYSLNVENGSSVQFSYIGFKTQTILISSAKSVYDVSLQEDNSLEEVIVIGYGSTNKRKVNGNIASVTSEDIKEIPVSNFQNTLVGKLAGVQITQVNGKAESGVKIRVRGVSTVNQSQEPLYVIDGIPITNIDNNINDSPVNPLLGLNPSDIESIQILKDASAGAIYGSRATNGVVLITTKSGKEGRTKVSLNSSYGWSEATNRRDWLNTEEYVELFVEANLNAGFTEQQAFNRLNFFTDNEADWREGLVDVDWQDFALVDGSVQDVNVSVSGGNAKTKYFISAGYNKTEAIIRGNTLERYNLRTNIDHDVSEKFKIGTNIGISKSQISRLSNDNAFATPLQAVAQVPYSSPYLEDGITPNGGTLYYNFLFQEFNADHNVNIWRNFVKIYGEYKILDELKFRSEIGYDVTNQTEDRFFGSLTESASTNGFADAYSFVDERYVLNNFFTYDNVFFEKLNTNFILGMSFEDTKSRIRFVEGQNFASDDLQTVDSAGEIVGGGSNITEFNFLSYFARSSMNYDGKYFLDLSARIDASSRFGTDTRYGTFPAASAGWIVSEEDFFDSISFLQYLKARVSWGITGNGGIPNFASRTSINGGRTYNQNPGLQIGQLGDSSLKWEETTQTNFGLDFGFLKRRLNLSLDYYNKQTTDLLLGVPIPGTNGGGASLLTNAGDMENKGLEVALSAAIFQNDDFSWDASFNYGLNKNEVLSLGVDDADIINGQNIARVGEPVSSFYLVEYAGVNPANGDALFYRNNVLSDGSIDRSLTSNFGEASRIIAGNPYPETILGITNTFRYKQFDASFTFQGQFGASIYNNGGRFQSANGDFYDNQSRDQLNRWQQPGDITSVPQARFFGGNGTQTSTRYLQNADFVRLRNLSFGYTLPKTVTDNIKLDRLRVYLTAVNLLTFTDYDGWDPEATADFNANNSLRAGIDFYSAPPAKTITLGVNVDF</sequence>
<dbReference type="InterPro" id="IPR036942">
    <property type="entry name" value="Beta-barrel_TonB_sf"/>
</dbReference>
<accession>A0ABV8ANI9</accession>
<evidence type="ECO:0000256" key="8">
    <source>
        <dbReference type="PROSITE-ProRule" id="PRU01360"/>
    </source>
</evidence>
<name>A0ABV8ANI9_9FLAO</name>
<dbReference type="Gene3D" id="2.40.170.20">
    <property type="entry name" value="TonB-dependent receptor, beta-barrel domain"/>
    <property type="match status" value="1"/>
</dbReference>
<dbReference type="InterPro" id="IPR000531">
    <property type="entry name" value="Beta-barrel_TonB"/>
</dbReference>
<evidence type="ECO:0000256" key="5">
    <source>
        <dbReference type="ARBA" id="ARBA00023077"/>
    </source>
</evidence>
<feature type="chain" id="PRO_5046084644" evidence="10">
    <location>
        <begin position="23"/>
        <end position="1007"/>
    </location>
</feature>
<dbReference type="SUPFAM" id="SSF49464">
    <property type="entry name" value="Carboxypeptidase regulatory domain-like"/>
    <property type="match status" value="1"/>
</dbReference>
<comment type="caution">
    <text evidence="13">The sequence shown here is derived from an EMBL/GenBank/DDBJ whole genome shotgun (WGS) entry which is preliminary data.</text>
</comment>
<dbReference type="Gene3D" id="2.60.40.1120">
    <property type="entry name" value="Carboxypeptidase-like, regulatory domain"/>
    <property type="match status" value="1"/>
</dbReference>
<dbReference type="InterPro" id="IPR012910">
    <property type="entry name" value="Plug_dom"/>
</dbReference>
<dbReference type="Pfam" id="PF13715">
    <property type="entry name" value="CarbopepD_reg_2"/>
    <property type="match status" value="1"/>
</dbReference>
<keyword evidence="4 8" id="KW-0812">Transmembrane</keyword>
<keyword evidence="2 8" id="KW-0813">Transport</keyword>
<keyword evidence="10" id="KW-0732">Signal</keyword>
<dbReference type="EMBL" id="JBHSAT010000023">
    <property type="protein sequence ID" value="MFC3878461.1"/>
    <property type="molecule type" value="Genomic_DNA"/>
</dbReference>
<evidence type="ECO:0000259" key="12">
    <source>
        <dbReference type="Pfam" id="PF07715"/>
    </source>
</evidence>
<dbReference type="NCBIfam" id="TIGR04057">
    <property type="entry name" value="SusC_RagA_signa"/>
    <property type="match status" value="1"/>
</dbReference>